<comment type="similarity">
    <text evidence="4 10">Belongs to the class-III pyridoxal-phosphate-dependent aminotransferase family.</text>
</comment>
<gene>
    <name evidence="12" type="ORF">AAG570_003305</name>
</gene>
<evidence type="ECO:0000256" key="3">
    <source>
        <dbReference type="ARBA" id="ARBA00004998"/>
    </source>
</evidence>
<evidence type="ECO:0000256" key="6">
    <source>
        <dbReference type="ARBA" id="ARBA00012924"/>
    </source>
</evidence>
<evidence type="ECO:0000256" key="11">
    <source>
        <dbReference type="RuleBase" id="RU365036"/>
    </source>
</evidence>
<dbReference type="GO" id="GO:0004587">
    <property type="term" value="F:ornithine aminotransferase activity"/>
    <property type="evidence" value="ECO:0007669"/>
    <property type="project" value="UniProtKB-EC"/>
</dbReference>
<dbReference type="Pfam" id="PF00202">
    <property type="entry name" value="Aminotran_3"/>
    <property type="match status" value="1"/>
</dbReference>
<evidence type="ECO:0000256" key="7">
    <source>
        <dbReference type="ARBA" id="ARBA00022576"/>
    </source>
</evidence>
<comment type="caution">
    <text evidence="12">The sequence shown here is derived from an EMBL/GenBank/DDBJ whole genome shotgun (WGS) entry which is preliminary data.</text>
</comment>
<dbReference type="SUPFAM" id="SSF53383">
    <property type="entry name" value="PLP-dependent transferases"/>
    <property type="match status" value="1"/>
</dbReference>
<evidence type="ECO:0000313" key="12">
    <source>
        <dbReference type="EMBL" id="KAL1122981.1"/>
    </source>
</evidence>
<dbReference type="FunFam" id="3.90.1150.10:FF:000152">
    <property type="entry name" value="Ornithine aminotransferase"/>
    <property type="match status" value="1"/>
</dbReference>
<dbReference type="PANTHER" id="PTHR11986:SF18">
    <property type="entry name" value="ORNITHINE AMINOTRANSFERASE, MITOCHONDRIAL"/>
    <property type="match status" value="1"/>
</dbReference>
<dbReference type="Gene3D" id="3.90.1150.10">
    <property type="entry name" value="Aspartate Aminotransferase, domain 1"/>
    <property type="match status" value="1"/>
</dbReference>
<dbReference type="FunFam" id="3.40.640.10:FF:000011">
    <property type="entry name" value="Ornithine aminotransferase"/>
    <property type="match status" value="1"/>
</dbReference>
<evidence type="ECO:0000256" key="1">
    <source>
        <dbReference type="ARBA" id="ARBA00001933"/>
    </source>
</evidence>
<dbReference type="AlphaFoldDB" id="A0ABD0Y6F6"/>
<dbReference type="EMBL" id="JBFDAA010000013">
    <property type="protein sequence ID" value="KAL1122981.1"/>
    <property type="molecule type" value="Genomic_DNA"/>
</dbReference>
<dbReference type="Proteomes" id="UP001558652">
    <property type="component" value="Unassembled WGS sequence"/>
</dbReference>
<evidence type="ECO:0000256" key="8">
    <source>
        <dbReference type="ARBA" id="ARBA00022679"/>
    </source>
</evidence>
<evidence type="ECO:0000256" key="5">
    <source>
        <dbReference type="ARBA" id="ARBA00011881"/>
    </source>
</evidence>
<comment type="subcellular location">
    <subcellularLocation>
        <location evidence="2">Mitochondrion matrix</location>
    </subcellularLocation>
</comment>
<dbReference type="InterPro" id="IPR050103">
    <property type="entry name" value="Class-III_PLP-dep_AT"/>
</dbReference>
<comment type="pathway">
    <text evidence="3 11">Amino-acid biosynthesis; L-proline biosynthesis; L-glutamate 5-semialdehyde from L-ornithine: step 1/1.</text>
</comment>
<organism evidence="12 13">
    <name type="scientific">Ranatra chinensis</name>
    <dbReference type="NCBI Taxonomy" id="642074"/>
    <lineage>
        <taxon>Eukaryota</taxon>
        <taxon>Metazoa</taxon>
        <taxon>Ecdysozoa</taxon>
        <taxon>Arthropoda</taxon>
        <taxon>Hexapoda</taxon>
        <taxon>Insecta</taxon>
        <taxon>Pterygota</taxon>
        <taxon>Neoptera</taxon>
        <taxon>Paraneoptera</taxon>
        <taxon>Hemiptera</taxon>
        <taxon>Heteroptera</taxon>
        <taxon>Panheteroptera</taxon>
        <taxon>Nepomorpha</taxon>
        <taxon>Nepidae</taxon>
        <taxon>Ranatrinae</taxon>
        <taxon>Ranatra</taxon>
    </lineage>
</organism>
<keyword evidence="13" id="KW-1185">Reference proteome</keyword>
<dbReference type="CDD" id="cd00610">
    <property type="entry name" value="OAT_like"/>
    <property type="match status" value="1"/>
</dbReference>
<evidence type="ECO:0000256" key="2">
    <source>
        <dbReference type="ARBA" id="ARBA00004305"/>
    </source>
</evidence>
<comment type="subunit">
    <text evidence="5">Homotetramer.</text>
</comment>
<comment type="cofactor">
    <cofactor evidence="1 11">
        <name>pyridoxal 5'-phosphate</name>
        <dbReference type="ChEBI" id="CHEBI:597326"/>
    </cofactor>
</comment>
<dbReference type="InterPro" id="IPR015421">
    <property type="entry name" value="PyrdxlP-dep_Trfase_major"/>
</dbReference>
<dbReference type="PIRSF" id="PIRSF000521">
    <property type="entry name" value="Transaminase_4ab_Lys_Orn"/>
    <property type="match status" value="1"/>
</dbReference>
<evidence type="ECO:0000256" key="9">
    <source>
        <dbReference type="ARBA" id="ARBA00022898"/>
    </source>
</evidence>
<evidence type="ECO:0000256" key="10">
    <source>
        <dbReference type="RuleBase" id="RU003560"/>
    </source>
</evidence>
<dbReference type="InterPro" id="IPR015424">
    <property type="entry name" value="PyrdxlP-dep_Trfase"/>
</dbReference>
<proteinExistence type="inferred from homology"/>
<evidence type="ECO:0000256" key="4">
    <source>
        <dbReference type="ARBA" id="ARBA00008954"/>
    </source>
</evidence>
<dbReference type="NCBIfam" id="TIGR01885">
    <property type="entry name" value="Orn_aminotrans"/>
    <property type="match status" value="1"/>
</dbReference>
<sequence length="438" mass="48303">MLMRKTGQELLSKVVQSGQGLVAARSFFGRKSKHSSAQYIEKEKCYSAHNYIPIPAVLSRGEGVHVWDAEGKKYLDFLAGFATLNTGHCHPKLVSTLKEQASTLHHTARAFHNDVFPEYAEYVCKYFGYDKVLPMNTGVEGGETAVKIARRWGYTVKKICENKALVVFPEGNFWGRTMSAISTSTNPVMYENFGPFMEGFGLVPYNDLCALEEALKNPNVCAFMMEPIQGEAGVVVPNERYLSEVRRLCTMYNVLWIADEVQTGLGRTGALLACDHECVRPDMAIIGKGLAGGFTPVSAVLANDNVMSVITPGSHGSTFGGNPLGCKLAMKTLEIIKEEKLIENSAILGEKFRTELICRLPKDKVPFIRGKGLMNAIAINPEYGTAWDFCVKLKDNGLLTKPCDGNVVRFTPPLILNDQQLSQGLDIIEKTVNELKKC</sequence>
<dbReference type="InterPro" id="IPR010164">
    <property type="entry name" value="Orn_aminotrans"/>
</dbReference>
<protein>
    <recommendedName>
        <fullName evidence="6 11">Ornithine aminotransferase</fullName>
        <ecNumber evidence="6 11">2.6.1.13</ecNumber>
    </recommendedName>
</protein>
<dbReference type="EC" id="2.6.1.13" evidence="6 11"/>
<accession>A0ABD0Y6F6</accession>
<dbReference type="InterPro" id="IPR005814">
    <property type="entry name" value="Aminotrans_3"/>
</dbReference>
<dbReference type="Gene3D" id="3.40.640.10">
    <property type="entry name" value="Type I PLP-dependent aspartate aminotransferase-like (Major domain)"/>
    <property type="match status" value="1"/>
</dbReference>
<dbReference type="PROSITE" id="PS00600">
    <property type="entry name" value="AA_TRANSFER_CLASS_3"/>
    <property type="match status" value="1"/>
</dbReference>
<dbReference type="PANTHER" id="PTHR11986">
    <property type="entry name" value="AMINOTRANSFERASE CLASS III"/>
    <property type="match status" value="1"/>
</dbReference>
<evidence type="ECO:0000313" key="13">
    <source>
        <dbReference type="Proteomes" id="UP001558652"/>
    </source>
</evidence>
<dbReference type="InterPro" id="IPR049704">
    <property type="entry name" value="Aminotrans_3_PPA_site"/>
</dbReference>
<dbReference type="InterPro" id="IPR015422">
    <property type="entry name" value="PyrdxlP-dep_Trfase_small"/>
</dbReference>
<reference evidence="12 13" key="1">
    <citation type="submission" date="2024-07" db="EMBL/GenBank/DDBJ databases">
        <title>Chromosome-level genome assembly of the water stick insect Ranatra chinensis (Heteroptera: Nepidae).</title>
        <authorList>
            <person name="Liu X."/>
        </authorList>
    </citation>
    <scope>NUCLEOTIDE SEQUENCE [LARGE SCALE GENOMIC DNA]</scope>
    <source>
        <strain evidence="12">Cailab_2021Rc</strain>
        <tissue evidence="12">Muscle</tissue>
    </source>
</reference>
<keyword evidence="9 10" id="KW-0663">Pyridoxal phosphate</keyword>
<keyword evidence="8 11" id="KW-0808">Transferase</keyword>
<dbReference type="GO" id="GO:0005759">
    <property type="term" value="C:mitochondrial matrix"/>
    <property type="evidence" value="ECO:0007669"/>
    <property type="project" value="UniProtKB-SubCell"/>
</dbReference>
<name>A0ABD0Y6F6_9HEMI</name>
<comment type="catalytic activity">
    <reaction evidence="11">
        <text>a 2-oxocarboxylate + L-ornithine = L-glutamate 5-semialdehyde + an L-alpha-amino acid</text>
        <dbReference type="Rhea" id="RHEA:13877"/>
        <dbReference type="ChEBI" id="CHEBI:35179"/>
        <dbReference type="ChEBI" id="CHEBI:46911"/>
        <dbReference type="ChEBI" id="CHEBI:58066"/>
        <dbReference type="ChEBI" id="CHEBI:59869"/>
        <dbReference type="EC" id="2.6.1.13"/>
    </reaction>
</comment>
<keyword evidence="7 11" id="KW-0032">Aminotransferase</keyword>